<evidence type="ECO:0000313" key="2">
    <source>
        <dbReference type="Proteomes" id="UP000276232"/>
    </source>
</evidence>
<dbReference type="AlphaFoldDB" id="A0A3N1HNG8"/>
<proteinExistence type="predicted"/>
<sequence>MLAGRLADRALGAAAALREGTGGGTAVRLGVDAAVPADGEHVADAVAAALDARGAAVLRVRARDWLRPRSVRLAAGPRDAATAWTSEVDHLGLLREVLDPLGPGGAGTWLPALWDEAADRAVRAPRRTAPVGSVLVLDGPYLLRWETADALDLVVHLLVSDAAVHRRLGGDAAVRRTGAWAIYREETDPAPRADVVLRAEDLRRPALVLGDAPSAWA</sequence>
<protein>
    <recommendedName>
        <fullName evidence="3">Uridine kinase</fullName>
    </recommendedName>
</protein>
<organism evidence="1 2">
    <name type="scientific">Pseudokineococcus lusitanus</name>
    <dbReference type="NCBI Taxonomy" id="763993"/>
    <lineage>
        <taxon>Bacteria</taxon>
        <taxon>Bacillati</taxon>
        <taxon>Actinomycetota</taxon>
        <taxon>Actinomycetes</taxon>
        <taxon>Kineosporiales</taxon>
        <taxon>Kineosporiaceae</taxon>
        <taxon>Pseudokineococcus</taxon>
    </lineage>
</organism>
<name>A0A3N1HNG8_9ACTN</name>
<dbReference type="InParanoid" id="A0A3N1HNG8"/>
<dbReference type="OrthoDB" id="5186671at2"/>
<reference evidence="1 2" key="1">
    <citation type="journal article" date="2015" name="Stand. Genomic Sci.">
        <title>Genomic Encyclopedia of Bacterial and Archaeal Type Strains, Phase III: the genomes of soil and plant-associated and newly described type strains.</title>
        <authorList>
            <person name="Whitman W.B."/>
            <person name="Woyke T."/>
            <person name="Klenk H.P."/>
            <person name="Zhou Y."/>
            <person name="Lilburn T.G."/>
            <person name="Beck B.J."/>
            <person name="De Vos P."/>
            <person name="Vandamme P."/>
            <person name="Eisen J.A."/>
            <person name="Garrity G."/>
            <person name="Hugenholtz P."/>
            <person name="Kyrpides N.C."/>
        </authorList>
    </citation>
    <scope>NUCLEOTIDE SEQUENCE [LARGE SCALE GENOMIC DNA]</scope>
    <source>
        <strain evidence="1 2">CECT 7306</strain>
    </source>
</reference>
<dbReference type="Proteomes" id="UP000276232">
    <property type="component" value="Unassembled WGS sequence"/>
</dbReference>
<accession>A0A3N1HNG8</accession>
<dbReference type="EMBL" id="RJKN01000003">
    <property type="protein sequence ID" value="ROP43912.1"/>
    <property type="molecule type" value="Genomic_DNA"/>
</dbReference>
<evidence type="ECO:0000313" key="1">
    <source>
        <dbReference type="EMBL" id="ROP43912.1"/>
    </source>
</evidence>
<dbReference type="Gene3D" id="3.40.50.300">
    <property type="entry name" value="P-loop containing nucleotide triphosphate hydrolases"/>
    <property type="match status" value="1"/>
</dbReference>
<gene>
    <name evidence="1" type="ORF">EDC03_1509</name>
</gene>
<comment type="caution">
    <text evidence="1">The sequence shown here is derived from an EMBL/GenBank/DDBJ whole genome shotgun (WGS) entry which is preliminary data.</text>
</comment>
<dbReference type="InterPro" id="IPR027417">
    <property type="entry name" value="P-loop_NTPase"/>
</dbReference>
<dbReference type="RefSeq" id="WP_123379576.1">
    <property type="nucleotide sequence ID" value="NZ_RJKN01000003.1"/>
</dbReference>
<keyword evidence="2" id="KW-1185">Reference proteome</keyword>
<evidence type="ECO:0008006" key="3">
    <source>
        <dbReference type="Google" id="ProtNLM"/>
    </source>
</evidence>